<comment type="similarity">
    <text evidence="2">Belongs to the class-I pyridoxal-phosphate-dependent aminotransferase family.</text>
</comment>
<proteinExistence type="inferred from homology"/>
<keyword evidence="4 8" id="KW-0032">Aminotransferase</keyword>
<evidence type="ECO:0000313" key="8">
    <source>
        <dbReference type="EMBL" id="KPN31236.1"/>
    </source>
</evidence>
<evidence type="ECO:0000256" key="3">
    <source>
        <dbReference type="ARBA" id="ARBA00011738"/>
    </source>
</evidence>
<dbReference type="EMBL" id="LGUC01000001">
    <property type="protein sequence ID" value="KPN31236.1"/>
    <property type="molecule type" value="Genomic_DNA"/>
</dbReference>
<evidence type="ECO:0000256" key="6">
    <source>
        <dbReference type="ARBA" id="ARBA00022898"/>
    </source>
</evidence>
<dbReference type="InterPro" id="IPR015424">
    <property type="entry name" value="PyrdxlP-dep_Trfase"/>
</dbReference>
<name>A0A0P7HW36_9EURY</name>
<dbReference type="InterPro" id="IPR015421">
    <property type="entry name" value="PyrdxlP-dep_Trfase_major"/>
</dbReference>
<evidence type="ECO:0000256" key="1">
    <source>
        <dbReference type="ARBA" id="ARBA00001933"/>
    </source>
</evidence>
<dbReference type="OrthoDB" id="372018at2157"/>
<evidence type="ECO:0000313" key="9">
    <source>
        <dbReference type="Proteomes" id="UP000050535"/>
    </source>
</evidence>
<dbReference type="InterPro" id="IPR004839">
    <property type="entry name" value="Aminotransferase_I/II_large"/>
</dbReference>
<dbReference type="SUPFAM" id="SSF53383">
    <property type="entry name" value="PLP-dependent transferases"/>
    <property type="match status" value="1"/>
</dbReference>
<dbReference type="CDD" id="cd00609">
    <property type="entry name" value="AAT_like"/>
    <property type="match status" value="1"/>
</dbReference>
<evidence type="ECO:0000256" key="2">
    <source>
        <dbReference type="ARBA" id="ARBA00007441"/>
    </source>
</evidence>
<feature type="domain" description="Aminotransferase class I/classII large" evidence="7">
    <location>
        <begin position="65"/>
        <end position="398"/>
    </location>
</feature>
<dbReference type="InterPro" id="IPR050859">
    <property type="entry name" value="Class-I_PLP-dep_aminotransf"/>
</dbReference>
<dbReference type="GO" id="GO:0030170">
    <property type="term" value="F:pyridoxal phosphate binding"/>
    <property type="evidence" value="ECO:0007669"/>
    <property type="project" value="InterPro"/>
</dbReference>
<evidence type="ECO:0000256" key="4">
    <source>
        <dbReference type="ARBA" id="ARBA00022576"/>
    </source>
</evidence>
<reference evidence="9" key="1">
    <citation type="submission" date="2013-11" db="EMBL/GenBank/DDBJ databases">
        <authorList>
            <person name="Hoang H.T."/>
            <person name="Killian M.L."/>
            <person name="Madson D.M."/>
            <person name="Arruda P.H.E."/>
            <person name="Sun D."/>
            <person name="Schwartz K.J."/>
            <person name="Yoon K."/>
        </authorList>
    </citation>
    <scope>NUCLEOTIDE SEQUENCE [LARGE SCALE GENOMIC DNA]</scope>
    <source>
        <strain evidence="9">CDK2</strain>
    </source>
</reference>
<organism evidence="8 9">
    <name type="scientific">Halolamina pelagica</name>
    <dbReference type="NCBI Taxonomy" id="699431"/>
    <lineage>
        <taxon>Archaea</taxon>
        <taxon>Methanobacteriati</taxon>
        <taxon>Methanobacteriota</taxon>
        <taxon>Stenosarchaea group</taxon>
        <taxon>Halobacteria</taxon>
        <taxon>Halobacteriales</taxon>
        <taxon>Haloferacaceae</taxon>
    </lineage>
</organism>
<dbReference type="PANTHER" id="PTHR42790">
    <property type="entry name" value="AMINOTRANSFERASE"/>
    <property type="match status" value="1"/>
</dbReference>
<gene>
    <name evidence="8" type="primary">aspC_3</name>
    <name evidence="8" type="ORF">SY89_01979</name>
</gene>
<protein>
    <submittedName>
        <fullName evidence="8">Aspartate aminotransferase</fullName>
        <ecNumber evidence="8">2.6.1.1</ecNumber>
    </submittedName>
</protein>
<evidence type="ECO:0000256" key="5">
    <source>
        <dbReference type="ARBA" id="ARBA00022679"/>
    </source>
</evidence>
<dbReference type="Gene3D" id="3.90.1150.10">
    <property type="entry name" value="Aspartate Aminotransferase, domain 1"/>
    <property type="match status" value="1"/>
</dbReference>
<dbReference type="GO" id="GO:1901605">
    <property type="term" value="P:alpha-amino acid metabolic process"/>
    <property type="evidence" value="ECO:0007669"/>
    <property type="project" value="TreeGrafter"/>
</dbReference>
<dbReference type="FunFam" id="3.40.640.10:FF:000053">
    <property type="entry name" value="Aminotransferase, class I"/>
    <property type="match status" value="1"/>
</dbReference>
<keyword evidence="6" id="KW-0663">Pyridoxal phosphate</keyword>
<sequence>MAEQARDERFDHLFASTVRDRLDGGRYGGSASPAAEDAVPLTYGFPYPESFPTAELVAATETVLEEEAADVLQYGGGEYAERLHDGLLAREHDRGIDASREELIVTNGATYALDAIASTFVDPGDEVLVESPTFVWSLSVLDNRGAELTGVALDDNGLDPDALEATLEAREAAGEPTPKLLYTIPEFQNPTGATLTRERRERVLELAAEYDFLIVADDAYGELRFAGESPPPLAAMDDSGRVIRVGTVSKTIAPGVRTGWIVAAEPLAEQIGTMVAGGTNTFTQSVLGRYIDAGHYGPTLERLLDGYEKRRDAMLDALERHLPAGSSWTEPEGGFFLWVTLPEGVDAEEMLPLAAEEGVTYLPGERFFVDDSGRGTRSARLSFSHCSPAELDEGIAALARATERYLD</sequence>
<dbReference type="AlphaFoldDB" id="A0A0P7HW36"/>
<dbReference type="STRING" id="699431.SY89_01979"/>
<comment type="subunit">
    <text evidence="3">Homodimer.</text>
</comment>
<keyword evidence="9" id="KW-1185">Reference proteome</keyword>
<dbReference type="GO" id="GO:0004069">
    <property type="term" value="F:L-aspartate:2-oxoglutarate aminotransferase activity"/>
    <property type="evidence" value="ECO:0007669"/>
    <property type="project" value="UniProtKB-EC"/>
</dbReference>
<dbReference type="Pfam" id="PF00155">
    <property type="entry name" value="Aminotran_1_2"/>
    <property type="match status" value="1"/>
</dbReference>
<accession>A0A0P7HW36</accession>
<comment type="caution">
    <text evidence="8">The sequence shown here is derived from an EMBL/GenBank/DDBJ whole genome shotgun (WGS) entry which is preliminary data.</text>
</comment>
<keyword evidence="5 8" id="KW-0808">Transferase</keyword>
<evidence type="ECO:0000259" key="7">
    <source>
        <dbReference type="Pfam" id="PF00155"/>
    </source>
</evidence>
<dbReference type="Gene3D" id="3.40.640.10">
    <property type="entry name" value="Type I PLP-dependent aspartate aminotransferase-like (Major domain)"/>
    <property type="match status" value="1"/>
</dbReference>
<dbReference type="Proteomes" id="UP000050535">
    <property type="component" value="Unassembled WGS sequence"/>
</dbReference>
<dbReference type="InterPro" id="IPR015422">
    <property type="entry name" value="PyrdxlP-dep_Trfase_small"/>
</dbReference>
<comment type="cofactor">
    <cofactor evidence="1">
        <name>pyridoxal 5'-phosphate</name>
        <dbReference type="ChEBI" id="CHEBI:597326"/>
    </cofactor>
</comment>
<dbReference type="PANTHER" id="PTHR42790:SF19">
    <property type="entry name" value="KYNURENINE_ALPHA-AMINOADIPATE AMINOTRANSFERASE, MITOCHONDRIAL"/>
    <property type="match status" value="1"/>
</dbReference>
<dbReference type="PATRIC" id="fig|699431.3.peg.2030"/>
<dbReference type="RefSeq" id="WP_054583926.1">
    <property type="nucleotide sequence ID" value="NZ_LGUC01000001.1"/>
</dbReference>
<dbReference type="EC" id="2.6.1.1" evidence="8"/>